<keyword evidence="2" id="KW-0472">Membrane</keyword>
<comment type="caution">
    <text evidence="4">The sequence shown here is derived from an EMBL/GenBank/DDBJ whole genome shotgun (WGS) entry which is preliminary data.</text>
</comment>
<feature type="compositionally biased region" description="Basic and acidic residues" evidence="1">
    <location>
        <begin position="266"/>
        <end position="275"/>
    </location>
</feature>
<sequence>MAPTLPIVTPAASDGSNRISPNKSTSSLPDLEIRQANTGPQRSKSQANVLASRFTGTTSEKSKASLTRARSKRGVSKKQAAIQDNERHSRKKNRSQKRYESSPSPPPPPRRQSRSRLVTKKLPVRRVRTTRTAPYLTVHPSVLSILSGLTTLSKASGFANSTMTQQKYDRGAGKASLKMAGTPSMLGVAVNQPPQAATAAPVQNQTRSSSMSSVEGERPPRFTPMTSPNTSGRWIHGRYIGQAPEGTQSTRSRDDSHQASAPGFDDQQHPVRGRDLPGGLQDRSRHYMDPYRQQEWQGYLPRGFHPHQYQGYPQEHFAYPRRSSISSYDAYAYAQSTRTGSASAHATHLQPVLDSARQPLQHSLSSSEGHEPTSQGNSKSPMPSSSIAEAKPGLGAHSVDDARNSKDQTTVQSPDSYEPQQIPPGLPKKTLEVPPAIFRRFMPLHNRILTQIQSDLSTYESQLQALEQQISSYPGPDMAYLQSLQARRRRMLSNVFEKLGQYNSAVELSKSTLALKDPLTVDLFRLQSLRDSYPGPTDVDACALLHQDDLFILPNRSEVETAGSETELQLDSESSSEDEAYNESSKATASDNQTSTMRANTGLERPQARRSEQPGLRKHNRSREFLVIVAALSWVGFIWTSGHRSHYNTPLLIAVLFGSTACTVIFSMKDIVNKGVRRFIQDDWVLVFSKAWTPLMVVTLIDLWDSPVLFALALHPAVLWALLMSLVISEEHSSTFQVTVTPDVAVQDPAVSQDGSSETPTPNPGTEDRVDNKETAHVGS</sequence>
<feature type="domain" description="DUF6594" evidence="3">
    <location>
        <begin position="435"/>
        <end position="657"/>
    </location>
</feature>
<keyword evidence="2" id="KW-1133">Transmembrane helix</keyword>
<accession>A0A2P8A8H6</accession>
<feature type="region of interest" description="Disordered" evidence="1">
    <location>
        <begin position="1"/>
        <end position="124"/>
    </location>
</feature>
<evidence type="ECO:0000313" key="4">
    <source>
        <dbReference type="EMBL" id="PSK56763.1"/>
    </source>
</evidence>
<keyword evidence="2" id="KW-0812">Transmembrane</keyword>
<dbReference type="EMBL" id="NHZQ01000060">
    <property type="protein sequence ID" value="PSK56763.1"/>
    <property type="molecule type" value="Genomic_DNA"/>
</dbReference>
<keyword evidence="5" id="KW-1185">Reference proteome</keyword>
<feature type="region of interest" description="Disordered" evidence="1">
    <location>
        <begin position="562"/>
        <end position="617"/>
    </location>
</feature>
<feature type="compositionally biased region" description="Polar residues" evidence="1">
    <location>
        <begin position="14"/>
        <end position="28"/>
    </location>
</feature>
<feature type="transmembrane region" description="Helical" evidence="2">
    <location>
        <begin position="707"/>
        <end position="728"/>
    </location>
</feature>
<organism evidence="4 5">
    <name type="scientific">Elsinoe australis</name>
    <dbReference type="NCBI Taxonomy" id="40998"/>
    <lineage>
        <taxon>Eukaryota</taxon>
        <taxon>Fungi</taxon>
        <taxon>Dikarya</taxon>
        <taxon>Ascomycota</taxon>
        <taxon>Pezizomycotina</taxon>
        <taxon>Dothideomycetes</taxon>
        <taxon>Dothideomycetidae</taxon>
        <taxon>Myriangiales</taxon>
        <taxon>Elsinoaceae</taxon>
        <taxon>Elsinoe</taxon>
    </lineage>
</organism>
<feature type="compositionally biased region" description="Polar residues" evidence="1">
    <location>
        <begin position="586"/>
        <end position="599"/>
    </location>
</feature>
<evidence type="ECO:0000259" key="3">
    <source>
        <dbReference type="Pfam" id="PF20237"/>
    </source>
</evidence>
<feature type="compositionally biased region" description="Basic residues" evidence="1">
    <location>
        <begin position="111"/>
        <end position="124"/>
    </location>
</feature>
<feature type="transmembrane region" description="Helical" evidence="2">
    <location>
        <begin position="651"/>
        <end position="672"/>
    </location>
</feature>
<gene>
    <name evidence="4" type="ORF">B9Z65_6387</name>
</gene>
<reference evidence="4 5" key="1">
    <citation type="submission" date="2017-05" db="EMBL/GenBank/DDBJ databases">
        <title>Draft genome sequence of Elsinoe australis.</title>
        <authorList>
            <person name="Cheng Q."/>
        </authorList>
    </citation>
    <scope>NUCLEOTIDE SEQUENCE [LARGE SCALE GENOMIC DNA]</scope>
    <source>
        <strain evidence="4 5">NL1</strain>
    </source>
</reference>
<dbReference type="AlphaFoldDB" id="A0A2P8A8H6"/>
<feature type="transmembrane region" description="Helical" evidence="2">
    <location>
        <begin position="625"/>
        <end position="645"/>
    </location>
</feature>
<evidence type="ECO:0000313" key="5">
    <source>
        <dbReference type="Proteomes" id="UP000243723"/>
    </source>
</evidence>
<feature type="region of interest" description="Disordered" evidence="1">
    <location>
        <begin position="194"/>
        <end position="284"/>
    </location>
</feature>
<name>A0A2P8A8H6_9PEZI</name>
<feature type="compositionally biased region" description="Polar residues" evidence="1">
    <location>
        <begin position="35"/>
        <end position="59"/>
    </location>
</feature>
<feature type="compositionally biased region" description="Basic and acidic residues" evidence="1">
    <location>
        <begin position="766"/>
        <end position="780"/>
    </location>
</feature>
<proteinExistence type="predicted"/>
<protein>
    <recommendedName>
        <fullName evidence="3">DUF6594 domain-containing protein</fullName>
    </recommendedName>
</protein>
<feature type="compositionally biased region" description="Acidic residues" evidence="1">
    <location>
        <begin position="568"/>
        <end position="581"/>
    </location>
</feature>
<feature type="compositionally biased region" description="Polar residues" evidence="1">
    <location>
        <begin position="407"/>
        <end position="419"/>
    </location>
</feature>
<dbReference type="Proteomes" id="UP000243723">
    <property type="component" value="Unassembled WGS sequence"/>
</dbReference>
<dbReference type="InterPro" id="IPR046529">
    <property type="entry name" value="DUF6594"/>
</dbReference>
<feature type="compositionally biased region" description="Polar residues" evidence="1">
    <location>
        <begin position="358"/>
        <end position="387"/>
    </location>
</feature>
<evidence type="ECO:0000256" key="1">
    <source>
        <dbReference type="SAM" id="MobiDB-lite"/>
    </source>
</evidence>
<dbReference type="OrthoDB" id="5416037at2759"/>
<dbReference type="Pfam" id="PF20237">
    <property type="entry name" value="DUF6594"/>
    <property type="match status" value="1"/>
</dbReference>
<feature type="compositionally biased region" description="Low complexity" evidence="1">
    <location>
        <begin position="194"/>
        <end position="206"/>
    </location>
</feature>
<feature type="region of interest" description="Disordered" evidence="1">
    <location>
        <begin position="357"/>
        <end position="430"/>
    </location>
</feature>
<evidence type="ECO:0000256" key="2">
    <source>
        <dbReference type="SAM" id="Phobius"/>
    </source>
</evidence>
<feature type="region of interest" description="Disordered" evidence="1">
    <location>
        <begin position="747"/>
        <end position="780"/>
    </location>
</feature>